<gene>
    <name evidence="2" type="ORF">PBAH0796_LOCUS10864</name>
</gene>
<dbReference type="AlphaFoldDB" id="A0A7S0A8A9"/>
<name>A0A7S0A8A9_9DINO</name>
<proteinExistence type="predicted"/>
<feature type="compositionally biased region" description="Basic and acidic residues" evidence="1">
    <location>
        <begin position="147"/>
        <end position="160"/>
    </location>
</feature>
<dbReference type="Gene3D" id="3.40.710.10">
    <property type="entry name" value="DD-peptidase/beta-lactamase superfamily"/>
    <property type="match status" value="1"/>
</dbReference>
<protein>
    <submittedName>
        <fullName evidence="2">Uncharacterized protein</fullName>
    </submittedName>
</protein>
<feature type="region of interest" description="Disordered" evidence="1">
    <location>
        <begin position="132"/>
        <end position="171"/>
    </location>
</feature>
<accession>A0A7S0A8A9</accession>
<evidence type="ECO:0000256" key="1">
    <source>
        <dbReference type="SAM" id="MobiDB-lite"/>
    </source>
</evidence>
<dbReference type="InterPro" id="IPR012338">
    <property type="entry name" value="Beta-lactam/transpept-like"/>
</dbReference>
<sequence>MTGRADSWCLETPGLGFGILGSVAVPHPDANWYDVPGEIGWGGLAGTAWAADRREGLVVLTFCQVMYELWIDEEVRQAARKALGYSASSGAAKAVASNTPAKGAADFSASAATESGPCRANADNEALLGHIPEASTPLPKGSGAAKRALDHQDLGEETPKRSRLSSDTIMSKGSTEKFKMELEPFSLPLPELVILAKEADAGGQ</sequence>
<organism evidence="2">
    <name type="scientific">Pyrodinium bahamense</name>
    <dbReference type="NCBI Taxonomy" id="73915"/>
    <lineage>
        <taxon>Eukaryota</taxon>
        <taxon>Sar</taxon>
        <taxon>Alveolata</taxon>
        <taxon>Dinophyceae</taxon>
        <taxon>Gonyaulacales</taxon>
        <taxon>Pyrocystaceae</taxon>
        <taxon>Pyrodinium</taxon>
    </lineage>
</organism>
<dbReference type="EMBL" id="HBEG01017944">
    <property type="protein sequence ID" value="CAD8355497.1"/>
    <property type="molecule type" value="Transcribed_RNA"/>
</dbReference>
<reference evidence="2" key="1">
    <citation type="submission" date="2021-01" db="EMBL/GenBank/DDBJ databases">
        <authorList>
            <person name="Corre E."/>
            <person name="Pelletier E."/>
            <person name="Niang G."/>
            <person name="Scheremetjew M."/>
            <person name="Finn R."/>
            <person name="Kale V."/>
            <person name="Holt S."/>
            <person name="Cochrane G."/>
            <person name="Meng A."/>
            <person name="Brown T."/>
            <person name="Cohen L."/>
        </authorList>
    </citation>
    <scope>NUCLEOTIDE SEQUENCE</scope>
    <source>
        <strain evidence="2">Pbaha01</strain>
    </source>
</reference>
<evidence type="ECO:0000313" key="2">
    <source>
        <dbReference type="EMBL" id="CAD8355497.1"/>
    </source>
</evidence>